<dbReference type="Proteomes" id="UP000248714">
    <property type="component" value="Unassembled WGS sequence"/>
</dbReference>
<accession>A0ABX9DZ08</accession>
<protein>
    <recommendedName>
        <fullName evidence="3">Inclusion body protein</fullName>
    </recommendedName>
</protein>
<dbReference type="RefSeq" id="WP_112231893.1">
    <property type="nucleotide sequence ID" value="NZ_QLTT01000014.1"/>
</dbReference>
<keyword evidence="2" id="KW-1185">Reference proteome</keyword>
<evidence type="ECO:0008006" key="3">
    <source>
        <dbReference type="Google" id="ProtNLM"/>
    </source>
</evidence>
<dbReference type="EMBL" id="QLTT01000014">
    <property type="protein sequence ID" value="RAS59465.1"/>
    <property type="molecule type" value="Genomic_DNA"/>
</dbReference>
<sequence length="178" mass="19739">MSQQILLQPNGKFAIYSSITDTIIAWDATAEEIVELTTTARQETRRVLGHVVAGEPHKAYFQFTLTWEQAMKLDRENGGTVWQEGLAVQHNQHRVPPTPKPIAATPGPIQPAADLVFVHVYQPTGEPYCADVTYLQDTPAATFAQWVINYDDHDLYGGQTVRIITRTGATVYTETLAG</sequence>
<evidence type="ECO:0000313" key="2">
    <source>
        <dbReference type="Proteomes" id="UP000248714"/>
    </source>
</evidence>
<evidence type="ECO:0000313" key="1">
    <source>
        <dbReference type="EMBL" id="RAS59465.1"/>
    </source>
</evidence>
<comment type="caution">
    <text evidence="1">The sequence shown here is derived from an EMBL/GenBank/DDBJ whole genome shotgun (WGS) entry which is preliminary data.</text>
</comment>
<gene>
    <name evidence="1" type="ORF">C8D87_11477</name>
</gene>
<name>A0ABX9DZ08_9PSEU</name>
<organism evidence="1 2">
    <name type="scientific">Lentzea atacamensis</name>
    <dbReference type="NCBI Taxonomy" id="531938"/>
    <lineage>
        <taxon>Bacteria</taxon>
        <taxon>Bacillati</taxon>
        <taxon>Actinomycetota</taxon>
        <taxon>Actinomycetes</taxon>
        <taxon>Pseudonocardiales</taxon>
        <taxon>Pseudonocardiaceae</taxon>
        <taxon>Lentzea</taxon>
    </lineage>
</organism>
<reference evidence="1 2" key="1">
    <citation type="submission" date="2018-06" db="EMBL/GenBank/DDBJ databases">
        <title>Genomic Encyclopedia of Type Strains, Phase IV (KMG-IV): sequencing the most valuable type-strain genomes for metagenomic binning, comparative biology and taxonomic classification.</title>
        <authorList>
            <person name="Goeker M."/>
        </authorList>
    </citation>
    <scope>NUCLEOTIDE SEQUENCE [LARGE SCALE GENOMIC DNA]</scope>
    <source>
        <strain evidence="1 2">DSM 45479</strain>
    </source>
</reference>
<proteinExistence type="predicted"/>